<sequence>MHYKPRPTPPKVQTDKFDIDFRLLDLLDITSKRYKISKNKIFEAALMTFLSDKDLPLKITRKRRKKFLVKEATLELLETKSYEFGLSKNAIVNKSLKEFLIRKPFCHIKREA</sequence>
<dbReference type="EMBL" id="JRPJ02000046">
    <property type="protein sequence ID" value="TLE08564.1"/>
    <property type="molecule type" value="Genomic_DNA"/>
</dbReference>
<accession>A0A099V3Q6</accession>
<protein>
    <submittedName>
        <fullName evidence="1">Uncharacterized protein</fullName>
    </submittedName>
</protein>
<evidence type="ECO:0000313" key="1">
    <source>
        <dbReference type="EMBL" id="TLE08564.1"/>
    </source>
</evidence>
<proteinExistence type="predicted"/>
<dbReference type="RefSeq" id="WP_034580057.1">
    <property type="nucleotide sequence ID" value="NZ_FZMS01000071.1"/>
</dbReference>
<comment type="caution">
    <text evidence="1">The sequence shown here is derived from an EMBL/GenBank/DDBJ whole genome shotgun (WGS) entry which is preliminary data.</text>
</comment>
<organism evidence="1 2">
    <name type="scientific">Helicobacter bilis</name>
    <dbReference type="NCBI Taxonomy" id="37372"/>
    <lineage>
        <taxon>Bacteria</taxon>
        <taxon>Pseudomonadati</taxon>
        <taxon>Campylobacterota</taxon>
        <taxon>Epsilonproteobacteria</taxon>
        <taxon>Campylobacterales</taxon>
        <taxon>Helicobacteraceae</taxon>
        <taxon>Helicobacter</taxon>
    </lineage>
</organism>
<name>A0A099V3Q6_9HELI</name>
<gene>
    <name evidence="1" type="ORF">LS79_009645</name>
</gene>
<evidence type="ECO:0000313" key="2">
    <source>
        <dbReference type="Proteomes" id="UP000029857"/>
    </source>
</evidence>
<dbReference type="AlphaFoldDB" id="A0A099V3Q6"/>
<reference evidence="1 2" key="1">
    <citation type="journal article" date="2014" name="Genome Announc.">
        <title>Draft genome sequences of eight enterohepatic helicobacter species isolated from both laboratory and wild rodents.</title>
        <authorList>
            <person name="Sheh A."/>
            <person name="Shen Z."/>
            <person name="Fox J.G."/>
        </authorList>
    </citation>
    <scope>NUCLEOTIDE SEQUENCE [LARGE SCALE GENOMIC DNA]</scope>
    <source>
        <strain evidence="1 2">ATCC 49320</strain>
    </source>
</reference>
<dbReference type="Proteomes" id="UP000029857">
    <property type="component" value="Unassembled WGS sequence"/>
</dbReference>